<feature type="transmembrane region" description="Helical" evidence="1">
    <location>
        <begin position="156"/>
        <end position="174"/>
    </location>
</feature>
<organism evidence="2 3">
    <name type="scientific">Haloprofundus marisrubri</name>
    <dbReference type="NCBI Taxonomy" id="1514971"/>
    <lineage>
        <taxon>Archaea</taxon>
        <taxon>Methanobacteriati</taxon>
        <taxon>Methanobacteriota</taxon>
        <taxon>Stenosarchaea group</taxon>
        <taxon>Halobacteria</taxon>
        <taxon>Halobacteriales</taxon>
        <taxon>Haloferacaceae</taxon>
        <taxon>Haloprofundus</taxon>
    </lineage>
</organism>
<dbReference type="AlphaFoldDB" id="A0A0W1R8B7"/>
<feature type="transmembrane region" description="Helical" evidence="1">
    <location>
        <begin position="129"/>
        <end position="149"/>
    </location>
</feature>
<dbReference type="STRING" id="1514971.AUR64_17070"/>
<keyword evidence="1" id="KW-0472">Membrane</keyword>
<feature type="transmembrane region" description="Helical" evidence="1">
    <location>
        <begin position="21"/>
        <end position="41"/>
    </location>
</feature>
<dbReference type="PANTHER" id="PTHR40042:SF1">
    <property type="entry name" value="DUF1405 DOMAIN-CONTAINING PROTEIN"/>
    <property type="match status" value="1"/>
</dbReference>
<feature type="transmembrane region" description="Helical" evidence="1">
    <location>
        <begin position="61"/>
        <end position="77"/>
    </location>
</feature>
<accession>A0A0W1R8B7</accession>
<protein>
    <recommendedName>
        <fullName evidence="4">DUF1405 domain-containing protein</fullName>
    </recommendedName>
</protein>
<evidence type="ECO:0000313" key="2">
    <source>
        <dbReference type="EMBL" id="KTG09484.1"/>
    </source>
</evidence>
<dbReference type="Proteomes" id="UP000054387">
    <property type="component" value="Unassembled WGS sequence"/>
</dbReference>
<dbReference type="PANTHER" id="PTHR40042">
    <property type="entry name" value="HYPOTHETICAL MEMBRANE SPANNING PROTEIN"/>
    <property type="match status" value="1"/>
</dbReference>
<evidence type="ECO:0000313" key="3">
    <source>
        <dbReference type="Proteomes" id="UP000054387"/>
    </source>
</evidence>
<comment type="caution">
    <text evidence="2">The sequence shown here is derived from an EMBL/GenBank/DDBJ whole genome shotgun (WGS) entry which is preliminary data.</text>
</comment>
<dbReference type="Pfam" id="PF07187">
    <property type="entry name" value="DUF1405"/>
    <property type="match status" value="1"/>
</dbReference>
<reference evidence="2 3" key="1">
    <citation type="submission" date="2015-12" db="EMBL/GenBank/DDBJ databases">
        <title>Haloprofundus marisrubri gen. nov., sp. nov., an extremely halophilic archaeon isolated from the Discovery deep brine-seawater interface in the Red Sea.</title>
        <authorList>
            <person name="Zhang G."/>
            <person name="Stingl U."/>
            <person name="Rashid M."/>
        </authorList>
    </citation>
    <scope>NUCLEOTIDE SEQUENCE [LARGE SCALE GENOMIC DNA]</scope>
    <source>
        <strain evidence="2 3">SB9</strain>
    </source>
</reference>
<evidence type="ECO:0000256" key="1">
    <source>
        <dbReference type="SAM" id="Phobius"/>
    </source>
</evidence>
<evidence type="ECO:0008006" key="4">
    <source>
        <dbReference type="Google" id="ProtNLM"/>
    </source>
</evidence>
<sequence length="217" mass="23671">MAAARLIPDRYVEYYLGNGPSLVWLLVVNAAAFLVGVRYYVETMPAISTFLWPLYGDSPTALALGTLSLATLLPNLGRALDDAPLNRPLVYLHTLSVVWLVKFGLWTAVALNLRPDLYFGFGLSSLWSYWGILITHFGFVVEAVLIARIGATTRGALAFALVLAFANDVFDYLFGYHPPLRYTPGLTLTVASVAISVVSVGVAALLLDRYGDPTVRE</sequence>
<keyword evidence="1" id="KW-1133">Transmembrane helix</keyword>
<dbReference type="InterPro" id="IPR009845">
    <property type="entry name" value="DUF1405"/>
</dbReference>
<keyword evidence="3" id="KW-1185">Reference proteome</keyword>
<name>A0A0W1R8B7_9EURY</name>
<dbReference type="EMBL" id="LOPU01000029">
    <property type="protein sequence ID" value="KTG09484.1"/>
    <property type="molecule type" value="Genomic_DNA"/>
</dbReference>
<gene>
    <name evidence="2" type="ORF">AUR64_17070</name>
</gene>
<feature type="transmembrane region" description="Helical" evidence="1">
    <location>
        <begin position="89"/>
        <end position="109"/>
    </location>
</feature>
<dbReference type="OrthoDB" id="304519at2157"/>
<feature type="transmembrane region" description="Helical" evidence="1">
    <location>
        <begin position="186"/>
        <end position="207"/>
    </location>
</feature>
<keyword evidence="1" id="KW-0812">Transmembrane</keyword>
<dbReference type="RefSeq" id="WP_058582636.1">
    <property type="nucleotide sequence ID" value="NZ_LOPU01000029.1"/>
</dbReference>
<proteinExistence type="predicted"/>